<keyword evidence="5" id="KW-0464">Manganese</keyword>
<dbReference type="HAMAP" id="MF_01876">
    <property type="entry name" value="PsiMP_glycosidase"/>
    <property type="match status" value="1"/>
</dbReference>
<evidence type="ECO:0000313" key="9">
    <source>
        <dbReference type="EMBL" id="PPQ82067.1"/>
    </source>
</evidence>
<dbReference type="AlphaFoldDB" id="A0A409WUB1"/>
<evidence type="ECO:0000256" key="7">
    <source>
        <dbReference type="ARBA" id="ARBA00023295"/>
    </source>
</evidence>
<reference evidence="9 10" key="1">
    <citation type="journal article" date="2018" name="Evol. Lett.">
        <title>Horizontal gene cluster transfer increased hallucinogenic mushroom diversity.</title>
        <authorList>
            <person name="Reynolds H.T."/>
            <person name="Vijayakumar V."/>
            <person name="Gluck-Thaler E."/>
            <person name="Korotkin H.B."/>
            <person name="Matheny P.B."/>
            <person name="Slot J.C."/>
        </authorList>
    </citation>
    <scope>NUCLEOTIDE SEQUENCE [LARGE SCALE GENOMIC DNA]</scope>
    <source>
        <strain evidence="9 10">2631</strain>
    </source>
</reference>
<dbReference type="STRING" id="93625.A0A409WUB1"/>
<dbReference type="GO" id="GO:0004730">
    <property type="term" value="F:pseudouridylate synthase activity"/>
    <property type="evidence" value="ECO:0007669"/>
    <property type="project" value="InterPro"/>
</dbReference>
<dbReference type="GO" id="GO:0016798">
    <property type="term" value="F:hydrolase activity, acting on glycosyl bonds"/>
    <property type="evidence" value="ECO:0007669"/>
    <property type="project" value="UniProtKB-KW"/>
</dbReference>
<sequence>MSVLRSLRGAKPLHRNFSTSPKLRSNIALLKGAPIDIHPEVEDALAHNKPVVALETALVTHGLPYPSNLQVPLSLEQIVRSTGSTPATIGIIGGRVKVGLTREELDRLASRKLKPAKVSRRDIAATIALKADGGMSKSGHGRRVFATGGLGGVHRGGENSLDISADLQELTRCPVGLVSSGVKSILDIKRTLEYLETLGVPVIAYGESKEFPAFFSRHSGYNVPWNINSPSTVANMLYTQWQFGMQNGALIAVPIPEEYEAVGQEIQEYVNQAVLESEQNGISKSGKDVTPWLLDRIAELSSGKSLTSNIALLESTALLVPILMSVIQPPASVVVIGSAAVDITSQEHPGTNSALAVHSTAPGRVNLSLGGVGRNIAEASHRIMEAKFPSLSTVLISSVGYDAFGHLLVDKLEEYGIRTDGLIRFDHASAVCNMVLDSQGTLVGGVADMTITDTMTGEVILPLLKKYMPTIVALDGNLYPNAIASIVEYCEIHAIKGQILFSSSKAWICSQQVNIPAKPVAFCTPNLLELGQIYDAAQTDLFELGGSSWWSAINSFNLGSAYRNDLEQLARRPSSDEAGSKATLQFLIDEGIAQKAIHLLPFFQHLIIKCGEKGVLVSMCIDPKDASTSGWANLRSNPQQRYVVARGNSNEIIVLQHFPSLPVTALENVTGAGDSFVGALLATLASDTNALYHPTSLKNAISTAQKAAVLTLQSHSAVSPALSTINKA</sequence>
<evidence type="ECO:0000256" key="3">
    <source>
        <dbReference type="ARBA" id="ARBA00022777"/>
    </source>
</evidence>
<dbReference type="Pfam" id="PF04227">
    <property type="entry name" value="Indigoidine_A"/>
    <property type="match status" value="1"/>
</dbReference>
<dbReference type="Proteomes" id="UP000283269">
    <property type="component" value="Unassembled WGS sequence"/>
</dbReference>
<keyword evidence="2" id="KW-0479">Metal-binding</keyword>
<dbReference type="SUPFAM" id="SSF110581">
    <property type="entry name" value="Indigoidine synthase A-like"/>
    <property type="match status" value="1"/>
</dbReference>
<dbReference type="SUPFAM" id="SSF53613">
    <property type="entry name" value="Ribokinase-like"/>
    <property type="match status" value="1"/>
</dbReference>
<dbReference type="InterPro" id="IPR029056">
    <property type="entry name" value="Ribokinase-like"/>
</dbReference>
<dbReference type="InterPro" id="IPR007342">
    <property type="entry name" value="PsuG"/>
</dbReference>
<evidence type="ECO:0000256" key="1">
    <source>
        <dbReference type="ARBA" id="ARBA00022679"/>
    </source>
</evidence>
<keyword evidence="7" id="KW-0326">Glycosidase</keyword>
<proteinExistence type="inferred from homology"/>
<evidence type="ECO:0000256" key="4">
    <source>
        <dbReference type="ARBA" id="ARBA00022801"/>
    </source>
</evidence>
<feature type="domain" description="Carbohydrate kinase PfkB" evidence="8">
    <location>
        <begin position="332"/>
        <end position="437"/>
    </location>
</feature>
<comment type="caution">
    <text evidence="9">The sequence shown here is derived from an EMBL/GenBank/DDBJ whole genome shotgun (WGS) entry which is preliminary data.</text>
</comment>
<dbReference type="GO" id="GO:0016301">
    <property type="term" value="F:kinase activity"/>
    <property type="evidence" value="ECO:0007669"/>
    <property type="project" value="UniProtKB-KW"/>
</dbReference>
<protein>
    <recommendedName>
        <fullName evidence="8">Carbohydrate kinase PfkB domain-containing protein</fullName>
    </recommendedName>
</protein>
<evidence type="ECO:0000313" key="10">
    <source>
        <dbReference type="Proteomes" id="UP000283269"/>
    </source>
</evidence>
<dbReference type="FunCoup" id="A0A409WUB1">
    <property type="interactions" value="21"/>
</dbReference>
<keyword evidence="6" id="KW-0456">Lyase</keyword>
<dbReference type="PANTHER" id="PTHR42909">
    <property type="entry name" value="ZGC:136858"/>
    <property type="match status" value="1"/>
</dbReference>
<keyword evidence="10" id="KW-1185">Reference proteome</keyword>
<gene>
    <name evidence="9" type="ORF">CVT25_014608</name>
</gene>
<dbReference type="InParanoid" id="A0A409WUB1"/>
<dbReference type="InterPro" id="IPR011611">
    <property type="entry name" value="PfkB_dom"/>
</dbReference>
<dbReference type="PROSITE" id="PS00584">
    <property type="entry name" value="PFKB_KINASES_2"/>
    <property type="match status" value="1"/>
</dbReference>
<dbReference type="GO" id="GO:0005737">
    <property type="term" value="C:cytoplasm"/>
    <property type="evidence" value="ECO:0007669"/>
    <property type="project" value="TreeGrafter"/>
</dbReference>
<dbReference type="OrthoDB" id="198885at2759"/>
<dbReference type="Gene3D" id="3.40.1790.10">
    <property type="entry name" value="Indigoidine synthase domain"/>
    <property type="match status" value="1"/>
</dbReference>
<evidence type="ECO:0000256" key="5">
    <source>
        <dbReference type="ARBA" id="ARBA00023211"/>
    </source>
</evidence>
<feature type="domain" description="Carbohydrate kinase PfkB" evidence="8">
    <location>
        <begin position="656"/>
        <end position="720"/>
    </location>
</feature>
<dbReference type="EMBL" id="NHYD01003185">
    <property type="protein sequence ID" value="PPQ82067.1"/>
    <property type="molecule type" value="Genomic_DNA"/>
</dbReference>
<dbReference type="PANTHER" id="PTHR42909:SF1">
    <property type="entry name" value="CARBOHYDRATE KINASE PFKB DOMAIN-CONTAINING PROTEIN"/>
    <property type="match status" value="1"/>
</dbReference>
<evidence type="ECO:0000256" key="6">
    <source>
        <dbReference type="ARBA" id="ARBA00023239"/>
    </source>
</evidence>
<keyword evidence="1" id="KW-0808">Transferase</keyword>
<name>A0A409WUB1_PSICY</name>
<organism evidence="9 10">
    <name type="scientific">Psilocybe cyanescens</name>
    <dbReference type="NCBI Taxonomy" id="93625"/>
    <lineage>
        <taxon>Eukaryota</taxon>
        <taxon>Fungi</taxon>
        <taxon>Dikarya</taxon>
        <taxon>Basidiomycota</taxon>
        <taxon>Agaricomycotina</taxon>
        <taxon>Agaricomycetes</taxon>
        <taxon>Agaricomycetidae</taxon>
        <taxon>Agaricales</taxon>
        <taxon>Agaricineae</taxon>
        <taxon>Strophariaceae</taxon>
        <taxon>Psilocybe</taxon>
    </lineage>
</organism>
<accession>A0A409WUB1</accession>
<dbReference type="InterPro" id="IPR022830">
    <property type="entry name" value="Indigdn_synthA-like"/>
</dbReference>
<keyword evidence="4" id="KW-0378">Hydrolase</keyword>
<dbReference type="Pfam" id="PF00294">
    <property type="entry name" value="PfkB"/>
    <property type="match status" value="2"/>
</dbReference>
<evidence type="ECO:0000256" key="2">
    <source>
        <dbReference type="ARBA" id="ARBA00022723"/>
    </source>
</evidence>
<keyword evidence="3" id="KW-0418">Kinase</keyword>
<evidence type="ECO:0000259" key="8">
    <source>
        <dbReference type="Pfam" id="PF00294"/>
    </source>
</evidence>
<dbReference type="GO" id="GO:0046872">
    <property type="term" value="F:metal ion binding"/>
    <property type="evidence" value="ECO:0007669"/>
    <property type="project" value="UniProtKB-KW"/>
</dbReference>
<dbReference type="Gene3D" id="3.40.1190.20">
    <property type="match status" value="1"/>
</dbReference>
<dbReference type="InterPro" id="IPR002173">
    <property type="entry name" value="Carboh/pur_kinase_PfkB_CS"/>
</dbReference>